<dbReference type="InterPro" id="IPR025657">
    <property type="entry name" value="RadC_JAB"/>
</dbReference>
<dbReference type="PROSITE" id="PS50249">
    <property type="entry name" value="MPN"/>
    <property type="match status" value="1"/>
</dbReference>
<dbReference type="PANTHER" id="PTHR30471">
    <property type="entry name" value="DNA REPAIR PROTEIN RADC"/>
    <property type="match status" value="1"/>
</dbReference>
<dbReference type="Proteomes" id="UP001165343">
    <property type="component" value="Unassembled WGS sequence"/>
</dbReference>
<comment type="caution">
    <text evidence="7">The sequence shown here is derived from an EMBL/GenBank/DDBJ whole genome shotgun (WGS) entry which is preliminary data.</text>
</comment>
<dbReference type="PANTHER" id="PTHR30471:SF3">
    <property type="entry name" value="UPF0758 PROTEIN YEES-RELATED"/>
    <property type="match status" value="1"/>
</dbReference>
<evidence type="ECO:0000256" key="2">
    <source>
        <dbReference type="ARBA" id="ARBA00022723"/>
    </source>
</evidence>
<evidence type="ECO:0000256" key="5">
    <source>
        <dbReference type="ARBA" id="ARBA00023049"/>
    </source>
</evidence>
<feature type="domain" description="MPN" evidence="6">
    <location>
        <begin position="10"/>
        <end position="134"/>
    </location>
</feature>
<keyword evidence="8" id="KW-1185">Reference proteome</keyword>
<keyword evidence="3" id="KW-0378">Hydrolase</keyword>
<dbReference type="EMBL" id="JAMGBC010000001">
    <property type="protein sequence ID" value="MCL6678865.1"/>
    <property type="molecule type" value="Genomic_DNA"/>
</dbReference>
<sequence length="134" mass="14643">MRYQRAEHPLKLNGLAAAREFFAGCLAESDPKIERLWVAHLDESLNCVHLTDHVGDEFGTDFPLRSIIADAANHGTVGILLAHNHPSGDPRPSDGDRRATRRLACAAEAMDCQVLDHLVFGGAQCSSFRQLGLL</sequence>
<dbReference type="RefSeq" id="WP_249867798.1">
    <property type="nucleotide sequence ID" value="NZ_JAMGBC010000001.1"/>
</dbReference>
<evidence type="ECO:0000256" key="1">
    <source>
        <dbReference type="ARBA" id="ARBA00022670"/>
    </source>
</evidence>
<gene>
    <name evidence="7" type="ORF">LZ519_05970</name>
</gene>
<keyword evidence="1" id="KW-0645">Protease</keyword>
<evidence type="ECO:0000313" key="7">
    <source>
        <dbReference type="EMBL" id="MCL6678865.1"/>
    </source>
</evidence>
<dbReference type="PROSITE" id="PS01302">
    <property type="entry name" value="UPF0758"/>
    <property type="match status" value="1"/>
</dbReference>
<dbReference type="InterPro" id="IPR020891">
    <property type="entry name" value="UPF0758_CS"/>
</dbReference>
<keyword evidence="4" id="KW-0862">Zinc</keyword>
<dbReference type="InterPro" id="IPR001405">
    <property type="entry name" value="UPF0758"/>
</dbReference>
<dbReference type="Gene3D" id="3.40.140.10">
    <property type="entry name" value="Cytidine Deaminase, domain 2"/>
    <property type="match status" value="1"/>
</dbReference>
<protein>
    <recommendedName>
        <fullName evidence="6">MPN domain-containing protein</fullName>
    </recommendedName>
</protein>
<name>A0ABT0RF00_9SPHN</name>
<evidence type="ECO:0000259" key="6">
    <source>
        <dbReference type="PROSITE" id="PS50249"/>
    </source>
</evidence>
<keyword evidence="5" id="KW-0482">Metalloprotease</keyword>
<organism evidence="7 8">
    <name type="scientific">Sphingomonas anseongensis</name>
    <dbReference type="NCBI Taxonomy" id="2908207"/>
    <lineage>
        <taxon>Bacteria</taxon>
        <taxon>Pseudomonadati</taxon>
        <taxon>Pseudomonadota</taxon>
        <taxon>Alphaproteobacteria</taxon>
        <taxon>Sphingomonadales</taxon>
        <taxon>Sphingomonadaceae</taxon>
        <taxon>Sphingomonas</taxon>
    </lineage>
</organism>
<proteinExistence type="predicted"/>
<keyword evidence="2" id="KW-0479">Metal-binding</keyword>
<dbReference type="Pfam" id="PF04002">
    <property type="entry name" value="RadC"/>
    <property type="match status" value="1"/>
</dbReference>
<evidence type="ECO:0000256" key="3">
    <source>
        <dbReference type="ARBA" id="ARBA00022801"/>
    </source>
</evidence>
<accession>A0ABT0RF00</accession>
<reference evidence="7" key="1">
    <citation type="submission" date="2022-05" db="EMBL/GenBank/DDBJ databases">
        <authorList>
            <person name="Jo J.-H."/>
            <person name="Im W.-T."/>
        </authorList>
    </citation>
    <scope>NUCLEOTIDE SEQUENCE</scope>
    <source>
        <strain evidence="7">RG327</strain>
    </source>
</reference>
<evidence type="ECO:0000256" key="4">
    <source>
        <dbReference type="ARBA" id="ARBA00022833"/>
    </source>
</evidence>
<dbReference type="InterPro" id="IPR037518">
    <property type="entry name" value="MPN"/>
</dbReference>
<evidence type="ECO:0000313" key="8">
    <source>
        <dbReference type="Proteomes" id="UP001165343"/>
    </source>
</evidence>